<keyword evidence="2" id="KW-0521">NADP</keyword>
<dbReference type="OrthoDB" id="498125at2759"/>
<evidence type="ECO:0000313" key="4">
    <source>
        <dbReference type="Proteomes" id="UP000807469"/>
    </source>
</evidence>
<comment type="similarity">
    <text evidence="1">Belongs to the short-chain dehydrogenases/reductases (SDR) family.</text>
</comment>
<dbReference type="PRINTS" id="PR00081">
    <property type="entry name" value="GDHRDH"/>
</dbReference>
<evidence type="ECO:0000313" key="3">
    <source>
        <dbReference type="EMBL" id="KAF9483078.1"/>
    </source>
</evidence>
<dbReference type="FunFam" id="3.40.50.720:FF:000084">
    <property type="entry name" value="Short-chain dehydrogenase reductase"/>
    <property type="match status" value="1"/>
</dbReference>
<dbReference type="PROSITE" id="PS00061">
    <property type="entry name" value="ADH_SHORT"/>
    <property type="match status" value="1"/>
</dbReference>
<dbReference type="Pfam" id="PF13561">
    <property type="entry name" value="adh_short_C2"/>
    <property type="match status" value="1"/>
</dbReference>
<dbReference type="InterPro" id="IPR020904">
    <property type="entry name" value="Sc_DH/Rdtase_CS"/>
</dbReference>
<sequence length="261" mass="27159">MASAALGRVAIVTGASKGIGKAIALRLASDGYDVAVNDLPSTEGKLKEVGALISKEGRRAFVCPGDVSVEADVKKMVSSTAEGLGSVDVMVANAGICFVKSFSKTTVEDWDKIFGINARGVFLCYKYASEQMLKQGRGGKMIGATSIAGKKGYPGLSAYCGTKFAVRGLTQAVAQELAPHGITVNAYAPGLIETDMLAGMKKLPDPKERLSDVLDVNKPICALGYNGAPEDIAGLVSYLASPSTRYVTGQSFIVDGGSVYD</sequence>
<dbReference type="PRINTS" id="PR00080">
    <property type="entry name" value="SDRFAMILY"/>
</dbReference>
<dbReference type="PANTHER" id="PTHR42760:SF121">
    <property type="entry name" value="3-OXOACYL-(ACYL-CARRIER-PROTEIN) REDUCTASE"/>
    <property type="match status" value="1"/>
</dbReference>
<comment type="caution">
    <text evidence="3">The sequence shown here is derived from an EMBL/GenBank/DDBJ whole genome shotgun (WGS) entry which is preliminary data.</text>
</comment>
<dbReference type="InterPro" id="IPR036291">
    <property type="entry name" value="NAD(P)-bd_dom_sf"/>
</dbReference>
<dbReference type="GO" id="GO:0048038">
    <property type="term" value="F:quinone binding"/>
    <property type="evidence" value="ECO:0007669"/>
    <property type="project" value="TreeGrafter"/>
</dbReference>
<keyword evidence="4" id="KW-1185">Reference proteome</keyword>
<dbReference type="GO" id="GO:0006633">
    <property type="term" value="P:fatty acid biosynthetic process"/>
    <property type="evidence" value="ECO:0007669"/>
    <property type="project" value="TreeGrafter"/>
</dbReference>
<name>A0A9P5Z7X5_9AGAR</name>
<protein>
    <submittedName>
        <fullName evidence="3">NAD-binding protein</fullName>
    </submittedName>
</protein>
<dbReference type="SUPFAM" id="SSF51735">
    <property type="entry name" value="NAD(P)-binding Rossmann-fold domains"/>
    <property type="match status" value="1"/>
</dbReference>
<dbReference type="Proteomes" id="UP000807469">
    <property type="component" value="Unassembled WGS sequence"/>
</dbReference>
<dbReference type="InterPro" id="IPR002347">
    <property type="entry name" value="SDR_fam"/>
</dbReference>
<evidence type="ECO:0000256" key="2">
    <source>
        <dbReference type="ARBA" id="ARBA00022857"/>
    </source>
</evidence>
<dbReference type="Gene3D" id="3.40.50.720">
    <property type="entry name" value="NAD(P)-binding Rossmann-like Domain"/>
    <property type="match status" value="1"/>
</dbReference>
<dbReference type="EMBL" id="MU155158">
    <property type="protein sequence ID" value="KAF9483078.1"/>
    <property type="molecule type" value="Genomic_DNA"/>
</dbReference>
<organism evidence="3 4">
    <name type="scientific">Pholiota conissans</name>
    <dbReference type="NCBI Taxonomy" id="109636"/>
    <lineage>
        <taxon>Eukaryota</taxon>
        <taxon>Fungi</taxon>
        <taxon>Dikarya</taxon>
        <taxon>Basidiomycota</taxon>
        <taxon>Agaricomycotina</taxon>
        <taxon>Agaricomycetes</taxon>
        <taxon>Agaricomycetidae</taxon>
        <taxon>Agaricales</taxon>
        <taxon>Agaricineae</taxon>
        <taxon>Strophariaceae</taxon>
        <taxon>Pholiota</taxon>
    </lineage>
</organism>
<dbReference type="PANTHER" id="PTHR42760">
    <property type="entry name" value="SHORT-CHAIN DEHYDROGENASES/REDUCTASES FAMILY MEMBER"/>
    <property type="match status" value="1"/>
</dbReference>
<reference evidence="3" key="1">
    <citation type="submission" date="2020-11" db="EMBL/GenBank/DDBJ databases">
        <authorList>
            <consortium name="DOE Joint Genome Institute"/>
            <person name="Ahrendt S."/>
            <person name="Riley R."/>
            <person name="Andreopoulos W."/>
            <person name="Labutti K."/>
            <person name="Pangilinan J."/>
            <person name="Ruiz-Duenas F.J."/>
            <person name="Barrasa J.M."/>
            <person name="Sanchez-Garcia M."/>
            <person name="Camarero S."/>
            <person name="Miyauchi S."/>
            <person name="Serrano A."/>
            <person name="Linde D."/>
            <person name="Babiker R."/>
            <person name="Drula E."/>
            <person name="Ayuso-Fernandez I."/>
            <person name="Pacheco R."/>
            <person name="Padilla G."/>
            <person name="Ferreira P."/>
            <person name="Barriuso J."/>
            <person name="Kellner H."/>
            <person name="Castanera R."/>
            <person name="Alfaro M."/>
            <person name="Ramirez L."/>
            <person name="Pisabarro A.G."/>
            <person name="Kuo A."/>
            <person name="Tritt A."/>
            <person name="Lipzen A."/>
            <person name="He G."/>
            <person name="Yan M."/>
            <person name="Ng V."/>
            <person name="Cullen D."/>
            <person name="Martin F."/>
            <person name="Rosso M.-N."/>
            <person name="Henrissat B."/>
            <person name="Hibbett D."/>
            <person name="Martinez A.T."/>
            <person name="Grigoriev I.V."/>
        </authorList>
    </citation>
    <scope>NUCLEOTIDE SEQUENCE</scope>
    <source>
        <strain evidence="3">CIRM-BRFM 674</strain>
    </source>
</reference>
<dbReference type="AlphaFoldDB" id="A0A9P5Z7X5"/>
<evidence type="ECO:0000256" key="1">
    <source>
        <dbReference type="ARBA" id="ARBA00006484"/>
    </source>
</evidence>
<dbReference type="GO" id="GO:0016616">
    <property type="term" value="F:oxidoreductase activity, acting on the CH-OH group of donors, NAD or NADP as acceptor"/>
    <property type="evidence" value="ECO:0007669"/>
    <property type="project" value="TreeGrafter"/>
</dbReference>
<accession>A0A9P5Z7X5</accession>
<gene>
    <name evidence="3" type="ORF">BDN70DRAFT_874314</name>
</gene>
<proteinExistence type="inferred from homology"/>